<evidence type="ECO:0000313" key="4">
    <source>
        <dbReference type="Proteomes" id="UP001345219"/>
    </source>
</evidence>
<evidence type="ECO:0000259" key="2">
    <source>
        <dbReference type="PROSITE" id="PS51084"/>
    </source>
</evidence>
<proteinExistence type="predicted"/>
<comment type="caution">
    <text evidence="1">Lacks conserved residue(s) required for the propagation of feature annotation.</text>
</comment>
<dbReference type="Proteomes" id="UP001345219">
    <property type="component" value="Chromosome 6"/>
</dbReference>
<evidence type="ECO:0000313" key="3">
    <source>
        <dbReference type="EMBL" id="KAK4757207.1"/>
    </source>
</evidence>
<dbReference type="GO" id="GO:0003824">
    <property type="term" value="F:catalytic activity"/>
    <property type="evidence" value="ECO:0007669"/>
    <property type="project" value="InterPro"/>
</dbReference>
<dbReference type="EMBL" id="JAXIOK010000013">
    <property type="protein sequence ID" value="KAK4757207.1"/>
    <property type="molecule type" value="Genomic_DNA"/>
</dbReference>
<feature type="domain" description="HIT" evidence="2">
    <location>
        <begin position="1"/>
        <end position="17"/>
    </location>
</feature>
<comment type="caution">
    <text evidence="3">The sequence shown here is derived from an EMBL/GenBank/DDBJ whole genome shotgun (WGS) entry which is preliminary data.</text>
</comment>
<name>A0AAN7K2P8_9MYRT</name>
<gene>
    <name evidence="3" type="ORF">SAY87_007334</name>
</gene>
<reference evidence="3 4" key="1">
    <citation type="journal article" date="2023" name="Hortic Res">
        <title>Pangenome of water caltrop reveals structural variations and asymmetric subgenome divergence after allopolyploidization.</title>
        <authorList>
            <person name="Zhang X."/>
            <person name="Chen Y."/>
            <person name="Wang L."/>
            <person name="Yuan Y."/>
            <person name="Fang M."/>
            <person name="Shi L."/>
            <person name="Lu R."/>
            <person name="Comes H.P."/>
            <person name="Ma Y."/>
            <person name="Chen Y."/>
            <person name="Huang G."/>
            <person name="Zhou Y."/>
            <person name="Zheng Z."/>
            <person name="Qiu Y."/>
        </authorList>
    </citation>
    <scope>NUCLEOTIDE SEQUENCE [LARGE SCALE GENOMIC DNA]</scope>
    <source>
        <tissue evidence="3">Roots</tissue>
    </source>
</reference>
<dbReference type="AlphaFoldDB" id="A0AAN7K2P8"/>
<keyword evidence="4" id="KW-1185">Reference proteome</keyword>
<organism evidence="3 4">
    <name type="scientific">Trapa incisa</name>
    <dbReference type="NCBI Taxonomy" id="236973"/>
    <lineage>
        <taxon>Eukaryota</taxon>
        <taxon>Viridiplantae</taxon>
        <taxon>Streptophyta</taxon>
        <taxon>Embryophyta</taxon>
        <taxon>Tracheophyta</taxon>
        <taxon>Spermatophyta</taxon>
        <taxon>Magnoliopsida</taxon>
        <taxon>eudicotyledons</taxon>
        <taxon>Gunneridae</taxon>
        <taxon>Pentapetalae</taxon>
        <taxon>rosids</taxon>
        <taxon>malvids</taxon>
        <taxon>Myrtales</taxon>
        <taxon>Lythraceae</taxon>
        <taxon>Trapa</taxon>
    </lineage>
</organism>
<accession>A0AAN7K2P8</accession>
<sequence>MHLHIQPRKSAMGDFDQEVDRAMGGTLQLLKTGNLGGTFLCHNNPAAISVSQQVLPFIDVPENPLPWLWDVVEGLLQAPVCTNESCAGCRGDDRACALFLCSVDSNLESFLHWVKNMTVRSSMHSDEWDLHE</sequence>
<dbReference type="InterPro" id="IPR011146">
    <property type="entry name" value="HIT-like"/>
</dbReference>
<evidence type="ECO:0000256" key="1">
    <source>
        <dbReference type="PROSITE-ProRule" id="PRU00464"/>
    </source>
</evidence>
<protein>
    <recommendedName>
        <fullName evidence="2">HIT domain-containing protein</fullName>
    </recommendedName>
</protein>
<dbReference type="PROSITE" id="PS51084">
    <property type="entry name" value="HIT_2"/>
    <property type="match status" value="1"/>
</dbReference>